<dbReference type="EMBL" id="NWSV01000047">
    <property type="protein sequence ID" value="PDT00178.1"/>
    <property type="molecule type" value="Genomic_DNA"/>
</dbReference>
<evidence type="ECO:0000313" key="2">
    <source>
        <dbReference type="Proteomes" id="UP000220768"/>
    </source>
</evidence>
<reference evidence="1 2" key="1">
    <citation type="submission" date="2017-09" db="EMBL/GenBank/DDBJ databases">
        <title>Comparative genomics of rhizobia isolated from Phaseolus vulgaris in China.</title>
        <authorList>
            <person name="Tong W."/>
        </authorList>
    </citation>
    <scope>NUCLEOTIDE SEQUENCE [LARGE SCALE GENOMIC DNA]</scope>
    <source>
        <strain evidence="1 2">C5</strain>
    </source>
</reference>
<dbReference type="AlphaFoldDB" id="A0A2A6J1I8"/>
<accession>A0A2A6J1I8</accession>
<dbReference type="Proteomes" id="UP000220768">
    <property type="component" value="Unassembled WGS sequence"/>
</dbReference>
<keyword evidence="2" id="KW-1185">Reference proteome</keyword>
<comment type="caution">
    <text evidence="1">The sequence shown here is derived from an EMBL/GenBank/DDBJ whole genome shotgun (WGS) entry which is preliminary data.</text>
</comment>
<protein>
    <submittedName>
        <fullName evidence="1">Uncharacterized protein</fullName>
    </submittedName>
</protein>
<organism evidence="1 2">
    <name type="scientific">Rhizobium chutanense</name>
    <dbReference type="NCBI Taxonomy" id="2035448"/>
    <lineage>
        <taxon>Bacteria</taxon>
        <taxon>Pseudomonadati</taxon>
        <taxon>Pseudomonadota</taxon>
        <taxon>Alphaproteobacteria</taxon>
        <taxon>Hyphomicrobiales</taxon>
        <taxon>Rhizobiaceae</taxon>
        <taxon>Rhizobium/Agrobacterium group</taxon>
        <taxon>Rhizobium</taxon>
    </lineage>
</organism>
<gene>
    <name evidence="1" type="ORF">CO666_32030</name>
</gene>
<proteinExistence type="predicted"/>
<dbReference type="RefSeq" id="WP_097603634.1">
    <property type="nucleotide sequence ID" value="NZ_NWSV01000047.1"/>
</dbReference>
<name>A0A2A6J1I8_9HYPH</name>
<sequence>MAVLFIRRALIFGAGAGCALGVVRPGIAASPRITIELRNTNGSVLTTLRLYKDDKTWIDINNDASPLNAVHGTVDDQAYNQLHCLDDAGNEVVRLANCNWDITQGFHNAGFCYGCKTGFEKQPSWYCTGVINV</sequence>
<evidence type="ECO:0000313" key="1">
    <source>
        <dbReference type="EMBL" id="PDT00178.1"/>
    </source>
</evidence>